<dbReference type="Proteomes" id="UP000473531">
    <property type="component" value="Unassembled WGS sequence"/>
</dbReference>
<dbReference type="InterPro" id="IPR043137">
    <property type="entry name" value="GGT_ssub_C"/>
</dbReference>
<comment type="pathway">
    <text evidence="11">Sulfur metabolism; glutathione metabolism.</text>
</comment>
<dbReference type="OrthoDB" id="9781342at2"/>
<reference evidence="13 14" key="1">
    <citation type="submission" date="2019-12" db="EMBL/GenBank/DDBJ databases">
        <title>Genomic-based taxomic classification of the family Erythrobacteraceae.</title>
        <authorList>
            <person name="Xu L."/>
        </authorList>
    </citation>
    <scope>NUCLEOTIDE SEQUENCE [LARGE SCALE GENOMIC DNA]</scope>
    <source>
        <strain evidence="13 14">KCTC 52259</strain>
    </source>
</reference>
<dbReference type="Gene3D" id="3.60.20.40">
    <property type="match status" value="1"/>
</dbReference>
<dbReference type="PANTHER" id="PTHR43199">
    <property type="entry name" value="GLUTATHIONE HYDROLASE"/>
    <property type="match status" value="1"/>
</dbReference>
<dbReference type="EC" id="3.4.19.13" evidence="11"/>
<keyword evidence="12" id="KW-0732">Signal</keyword>
<dbReference type="Gene3D" id="1.10.246.130">
    <property type="match status" value="1"/>
</dbReference>
<dbReference type="PROSITE" id="PS51257">
    <property type="entry name" value="PROKAR_LIPOPROTEIN"/>
    <property type="match status" value="1"/>
</dbReference>
<feature type="binding site" evidence="10">
    <location>
        <begin position="463"/>
        <end position="464"/>
    </location>
    <ligand>
        <name>L-glutamate</name>
        <dbReference type="ChEBI" id="CHEBI:29985"/>
    </ligand>
</feature>
<protein>
    <recommendedName>
        <fullName evidence="11">Glutathione hydrolase proenzyme</fullName>
        <ecNumber evidence="11">2.3.2.2</ecNumber>
        <ecNumber evidence="11">3.4.19.13</ecNumber>
    </recommendedName>
    <component>
        <recommendedName>
            <fullName evidence="11">Glutathione hydrolase large chain</fullName>
        </recommendedName>
    </component>
    <component>
        <recommendedName>
            <fullName evidence="11">Glutathione hydrolase small chain</fullName>
        </recommendedName>
    </component>
</protein>
<dbReference type="InterPro" id="IPR029055">
    <property type="entry name" value="Ntn_hydrolases_N"/>
</dbReference>
<dbReference type="Pfam" id="PF01019">
    <property type="entry name" value="G_glu_transpept"/>
    <property type="match status" value="1"/>
</dbReference>
<keyword evidence="4 11" id="KW-0808">Transferase</keyword>
<evidence type="ECO:0000256" key="3">
    <source>
        <dbReference type="ARBA" id="ARBA00009381"/>
    </source>
</evidence>
<dbReference type="GO" id="GO:0006751">
    <property type="term" value="P:glutathione catabolic process"/>
    <property type="evidence" value="ECO:0007669"/>
    <property type="project" value="UniProtKB-UniRule"/>
</dbReference>
<feature type="binding site" evidence="10">
    <location>
        <position position="110"/>
    </location>
    <ligand>
        <name>L-glutamate</name>
        <dbReference type="ChEBI" id="CHEBI:29985"/>
    </ligand>
</feature>
<evidence type="ECO:0000256" key="12">
    <source>
        <dbReference type="SAM" id="SignalP"/>
    </source>
</evidence>
<evidence type="ECO:0000256" key="6">
    <source>
        <dbReference type="ARBA" id="ARBA00023145"/>
    </source>
</evidence>
<organism evidence="13 14">
    <name type="scientific">Allopontixanthobacter confluentis</name>
    <dbReference type="NCBI Taxonomy" id="1849021"/>
    <lineage>
        <taxon>Bacteria</taxon>
        <taxon>Pseudomonadati</taxon>
        <taxon>Pseudomonadota</taxon>
        <taxon>Alphaproteobacteria</taxon>
        <taxon>Sphingomonadales</taxon>
        <taxon>Erythrobacteraceae</taxon>
        <taxon>Allopontixanthobacter</taxon>
    </lineage>
</organism>
<keyword evidence="5 11" id="KW-0378">Hydrolase</keyword>
<dbReference type="GO" id="GO:0006750">
    <property type="term" value="P:glutathione biosynthetic process"/>
    <property type="evidence" value="ECO:0007669"/>
    <property type="project" value="UniProtKB-KW"/>
</dbReference>
<evidence type="ECO:0000256" key="8">
    <source>
        <dbReference type="ARBA" id="ARBA00047417"/>
    </source>
</evidence>
<dbReference type="PRINTS" id="PR01210">
    <property type="entry name" value="GGTRANSPTASE"/>
</dbReference>
<dbReference type="PANTHER" id="PTHR43199:SF1">
    <property type="entry name" value="GLUTATHIONE HYDROLASE PROENZYME"/>
    <property type="match status" value="1"/>
</dbReference>
<feature type="signal peptide" evidence="12">
    <location>
        <begin position="1"/>
        <end position="24"/>
    </location>
</feature>
<dbReference type="GO" id="GO:0103068">
    <property type="term" value="F:leukotriene C4 gamma-glutamyl transferase activity"/>
    <property type="evidence" value="ECO:0007669"/>
    <property type="project" value="UniProtKB-EC"/>
</dbReference>
<feature type="binding site" evidence="10">
    <location>
        <position position="439"/>
    </location>
    <ligand>
        <name>L-glutamate</name>
        <dbReference type="ChEBI" id="CHEBI:29985"/>
    </ligand>
</feature>
<evidence type="ECO:0000256" key="7">
    <source>
        <dbReference type="ARBA" id="ARBA00023315"/>
    </source>
</evidence>
<evidence type="ECO:0000313" key="14">
    <source>
        <dbReference type="Proteomes" id="UP000473531"/>
    </source>
</evidence>
<evidence type="ECO:0000256" key="5">
    <source>
        <dbReference type="ARBA" id="ARBA00022801"/>
    </source>
</evidence>
<comment type="catalytic activity">
    <reaction evidence="1 11">
        <text>an S-substituted glutathione + H2O = an S-substituted L-cysteinylglycine + L-glutamate</text>
        <dbReference type="Rhea" id="RHEA:59468"/>
        <dbReference type="ChEBI" id="CHEBI:15377"/>
        <dbReference type="ChEBI" id="CHEBI:29985"/>
        <dbReference type="ChEBI" id="CHEBI:90779"/>
        <dbReference type="ChEBI" id="CHEBI:143103"/>
        <dbReference type="EC" id="3.4.19.13"/>
    </reaction>
</comment>
<evidence type="ECO:0000313" key="13">
    <source>
        <dbReference type="EMBL" id="MXP15261.1"/>
    </source>
</evidence>
<comment type="catalytic activity">
    <reaction evidence="8 11">
        <text>an N-terminal (5-L-glutamyl)-[peptide] + an alpha-amino acid = 5-L-glutamyl amino acid + an N-terminal L-alpha-aminoacyl-[peptide]</text>
        <dbReference type="Rhea" id="RHEA:23904"/>
        <dbReference type="Rhea" id="RHEA-COMP:9780"/>
        <dbReference type="Rhea" id="RHEA-COMP:9795"/>
        <dbReference type="ChEBI" id="CHEBI:77644"/>
        <dbReference type="ChEBI" id="CHEBI:78597"/>
        <dbReference type="ChEBI" id="CHEBI:78599"/>
        <dbReference type="ChEBI" id="CHEBI:78608"/>
        <dbReference type="EC" id="2.3.2.2"/>
    </reaction>
</comment>
<comment type="catalytic activity">
    <reaction evidence="2 11">
        <text>glutathione + H2O = L-cysteinylglycine + L-glutamate</text>
        <dbReference type="Rhea" id="RHEA:28807"/>
        <dbReference type="ChEBI" id="CHEBI:15377"/>
        <dbReference type="ChEBI" id="CHEBI:29985"/>
        <dbReference type="ChEBI" id="CHEBI:57925"/>
        <dbReference type="ChEBI" id="CHEBI:61694"/>
        <dbReference type="EC" id="3.4.19.13"/>
    </reaction>
</comment>
<dbReference type="NCBIfam" id="TIGR00066">
    <property type="entry name" value="g_glut_trans"/>
    <property type="match status" value="1"/>
</dbReference>
<evidence type="ECO:0000256" key="4">
    <source>
        <dbReference type="ARBA" id="ARBA00022679"/>
    </source>
</evidence>
<name>A0A6L7GKR5_9SPHN</name>
<dbReference type="UniPathway" id="UPA00204"/>
<dbReference type="GO" id="GO:0036374">
    <property type="term" value="F:glutathione hydrolase activity"/>
    <property type="evidence" value="ECO:0007669"/>
    <property type="project" value="UniProtKB-UniRule"/>
</dbReference>
<sequence length="580" mass="60489">MTMRFTRLAPLVATSLLLSACATTGEIARPAGTEAAAPALQAPTGLVSAADPRAADAGAQMLRQGGSSTDAAIATMLALTVVEPQSSGIGGGGFFVRGTADGQVSTIDGRETAPAAAGPDWFLADDGTAKSYGDVVMTGLSIGVPGNIRLAEQAHRQYGRLAWASLFAPAIKLAEDGFAVSPRFNEFLVKYQPRAAASAEGRALFYTDAGDAKPVGTIIRNPDLAATLKRIAAGGPDWFYTNEAGAEIAARIRRATPRDAGMTAQDLASYEAKPRDAVCGEYRAYRICGMGPPSSGATTVIAILKQLEPFDLNGLGVNSPVSWHVFAESQRLAYADRERYLADPDFITVPVQWLLQPDYLAGRARLISTSATMQKVEAGVAPALAIAPPDGTEPPENGTSHFVALDREGTAVSYTSTIEGPFGSGLMMGGFYLNNELTDFSLAPVVDGQMVANRVESGKRPRSSMAPTVVYAPDGQLIYILGAAGGGTIPVQVAKTLIGLIDFRLPLADALALPQLYSPGDTVVIEQGSMLESMTAALTALGHSQVMARELPLKTNAAERTATGWVGAADPRSEGASVPQ</sequence>
<proteinExistence type="inferred from homology"/>
<dbReference type="EMBL" id="WTYU01000002">
    <property type="protein sequence ID" value="MXP15261.1"/>
    <property type="molecule type" value="Genomic_DNA"/>
</dbReference>
<keyword evidence="11" id="KW-0317">Glutathione biosynthesis</keyword>
<dbReference type="InterPro" id="IPR000101">
    <property type="entry name" value="GGT_peptidase"/>
</dbReference>
<accession>A0A6L7GKR5</accession>
<keyword evidence="14" id="KW-1185">Reference proteome</keyword>
<feature type="active site" description="Nucleophile" evidence="9">
    <location>
        <position position="399"/>
    </location>
</feature>
<gene>
    <name evidence="13" type="primary">ggt</name>
    <name evidence="13" type="ORF">GRI44_10920</name>
</gene>
<comment type="caution">
    <text evidence="13">The sequence shown here is derived from an EMBL/GenBank/DDBJ whole genome shotgun (WGS) entry which is preliminary data.</text>
</comment>
<evidence type="ECO:0000256" key="2">
    <source>
        <dbReference type="ARBA" id="ARBA00001089"/>
    </source>
</evidence>
<feature type="chain" id="PRO_5026754108" description="Glutathione hydrolase proenzyme" evidence="12">
    <location>
        <begin position="25"/>
        <end position="580"/>
    </location>
</feature>
<evidence type="ECO:0000256" key="11">
    <source>
        <dbReference type="RuleBase" id="RU368036"/>
    </source>
</evidence>
<dbReference type="AlphaFoldDB" id="A0A6L7GKR5"/>
<keyword evidence="6 11" id="KW-0865">Zymogen</keyword>
<dbReference type="InterPro" id="IPR051792">
    <property type="entry name" value="GGT_bact"/>
</dbReference>
<dbReference type="RefSeq" id="WP_160601810.1">
    <property type="nucleotide sequence ID" value="NZ_WTYU01000002.1"/>
</dbReference>
<feature type="binding site" evidence="10">
    <location>
        <position position="486"/>
    </location>
    <ligand>
        <name>L-glutamate</name>
        <dbReference type="ChEBI" id="CHEBI:29985"/>
    </ligand>
</feature>
<evidence type="ECO:0000256" key="1">
    <source>
        <dbReference type="ARBA" id="ARBA00001049"/>
    </source>
</evidence>
<dbReference type="SUPFAM" id="SSF56235">
    <property type="entry name" value="N-terminal nucleophile aminohydrolases (Ntn hydrolases)"/>
    <property type="match status" value="1"/>
</dbReference>
<comment type="subunit">
    <text evidence="11">This enzyme consists of two polypeptide chains, which are synthesized in precursor form from a single polypeptide.</text>
</comment>
<dbReference type="InterPro" id="IPR043138">
    <property type="entry name" value="GGT_lsub"/>
</dbReference>
<evidence type="ECO:0000256" key="9">
    <source>
        <dbReference type="PIRSR" id="PIRSR600101-1"/>
    </source>
</evidence>
<evidence type="ECO:0000256" key="10">
    <source>
        <dbReference type="PIRSR" id="PIRSR600101-2"/>
    </source>
</evidence>
<comment type="PTM">
    <text evidence="11">Cleaved by autocatalysis into a large and a small subunit.</text>
</comment>
<comment type="similarity">
    <text evidence="3 11">Belongs to the gamma-glutamyltransferase family.</text>
</comment>
<keyword evidence="7 11" id="KW-0012">Acyltransferase</keyword>
<dbReference type="EC" id="2.3.2.2" evidence="11"/>